<gene>
    <name evidence="2" type="primary">ABSGL_12678.1 scaffold 13302</name>
</gene>
<accession>A0A168RJX2</accession>
<feature type="region of interest" description="Disordered" evidence="1">
    <location>
        <begin position="460"/>
        <end position="491"/>
    </location>
</feature>
<organism evidence="2">
    <name type="scientific">Absidia glauca</name>
    <name type="common">Pin mould</name>
    <dbReference type="NCBI Taxonomy" id="4829"/>
    <lineage>
        <taxon>Eukaryota</taxon>
        <taxon>Fungi</taxon>
        <taxon>Fungi incertae sedis</taxon>
        <taxon>Mucoromycota</taxon>
        <taxon>Mucoromycotina</taxon>
        <taxon>Mucoromycetes</taxon>
        <taxon>Mucorales</taxon>
        <taxon>Cunninghamellaceae</taxon>
        <taxon>Absidia</taxon>
    </lineage>
</organism>
<feature type="compositionally biased region" description="Acidic residues" evidence="1">
    <location>
        <begin position="408"/>
        <end position="419"/>
    </location>
</feature>
<keyword evidence="3" id="KW-1185">Reference proteome</keyword>
<feature type="region of interest" description="Disordered" evidence="1">
    <location>
        <begin position="169"/>
        <end position="207"/>
    </location>
</feature>
<dbReference type="EMBL" id="LT554689">
    <property type="protein sequence ID" value="SAM07045.1"/>
    <property type="molecule type" value="Genomic_DNA"/>
</dbReference>
<feature type="compositionally biased region" description="Acidic residues" evidence="1">
    <location>
        <begin position="479"/>
        <end position="491"/>
    </location>
</feature>
<protein>
    <recommendedName>
        <fullName evidence="4">NET domain-containing protein</fullName>
    </recommendedName>
</protein>
<name>A0A168RJX2_ABSGL</name>
<reference evidence="2" key="1">
    <citation type="submission" date="2016-04" db="EMBL/GenBank/DDBJ databases">
        <authorList>
            <person name="Evans L.H."/>
            <person name="Alamgir A."/>
            <person name="Owens N."/>
            <person name="Weber N.D."/>
            <person name="Virtaneva K."/>
            <person name="Barbian K."/>
            <person name="Babar A."/>
            <person name="Rosenke K."/>
        </authorList>
    </citation>
    <scope>NUCLEOTIDE SEQUENCE [LARGE SCALE GENOMIC DNA]</scope>
    <source>
        <strain evidence="2">CBS 101.48</strain>
    </source>
</reference>
<feature type="compositionally biased region" description="Acidic residues" evidence="1">
    <location>
        <begin position="303"/>
        <end position="313"/>
    </location>
</feature>
<evidence type="ECO:0000256" key="1">
    <source>
        <dbReference type="SAM" id="MobiDB-lite"/>
    </source>
</evidence>
<sequence length="491" mass="53824">MGGVTAAAHLTENESHGFLTSFDADAMSMDNNTTDLGTIALPSTHGWPLEDLTGNVHDLMLRESMNWLPWMNDADVKDHSPLIKNMAEGLDSQILSQTLQLDGLFDQTFEFDQLDEVASTLFYDELVYDNSPDNSPLPTPTGDQPHHPALADLPVPAQPYHQDEKATQVAFNDDADSTDDDSADEDDDDCSDDSEDDDGSAMTSTYMYLPKRQVEEALLDKITHHLGSDKLPGILSIVSSGDQKEDGEVEIDLSGLAREPLVRVMLYVDACLAEQQGGPKVKLAKYLVKESGKDATTTRAVLSDDDDDDDDDLASTAHRKRTRRTSNDTKTTGPISMAALTKKSRSRKSSLDAGNNTSAAPGPKRKRSRKKQLQDGAQSPSVARPKRRRATALHKRRMLEEMLAEPSDHDDDGGDDDDALLGGDDGLDQEVMITYGEEQMDFAVVDNQTIVHQPLPAPFADDCTSIDQDTMDAPSIAPQEEEDEDEEIDIM</sequence>
<evidence type="ECO:0000313" key="2">
    <source>
        <dbReference type="EMBL" id="SAM07045.1"/>
    </source>
</evidence>
<evidence type="ECO:0008006" key="4">
    <source>
        <dbReference type="Google" id="ProtNLM"/>
    </source>
</evidence>
<dbReference type="STRING" id="4829.A0A168RJX2"/>
<dbReference type="InParanoid" id="A0A168RJX2"/>
<dbReference type="OrthoDB" id="2416617at2759"/>
<dbReference type="Proteomes" id="UP000078561">
    <property type="component" value="Unassembled WGS sequence"/>
</dbReference>
<feature type="region of interest" description="Disordered" evidence="1">
    <location>
        <begin position="131"/>
        <end position="155"/>
    </location>
</feature>
<dbReference type="AlphaFoldDB" id="A0A168RJX2"/>
<feature type="compositionally biased region" description="Acidic residues" evidence="1">
    <location>
        <begin position="173"/>
        <end position="199"/>
    </location>
</feature>
<proteinExistence type="predicted"/>
<evidence type="ECO:0000313" key="3">
    <source>
        <dbReference type="Proteomes" id="UP000078561"/>
    </source>
</evidence>
<feature type="compositionally biased region" description="Basic residues" evidence="1">
    <location>
        <begin position="384"/>
        <end position="397"/>
    </location>
</feature>
<feature type="region of interest" description="Disordered" evidence="1">
    <location>
        <begin position="299"/>
        <end position="425"/>
    </location>
</feature>